<proteinExistence type="predicted"/>
<organism evidence="4 5">
    <name type="scientific">Pseudoalteromonas peptidolytica F12-50-A1</name>
    <dbReference type="NCBI Taxonomy" id="1315280"/>
    <lineage>
        <taxon>Bacteria</taxon>
        <taxon>Pseudomonadati</taxon>
        <taxon>Pseudomonadota</taxon>
        <taxon>Gammaproteobacteria</taxon>
        <taxon>Alteromonadales</taxon>
        <taxon>Pseudoalteromonadaceae</taxon>
        <taxon>Pseudoalteromonas</taxon>
    </lineage>
</organism>
<evidence type="ECO:0000313" key="5">
    <source>
        <dbReference type="Proteomes" id="UP000660708"/>
    </source>
</evidence>
<dbReference type="InterPro" id="IPR036412">
    <property type="entry name" value="HAD-like_sf"/>
</dbReference>
<dbReference type="InterPro" id="IPR023214">
    <property type="entry name" value="HAD_sf"/>
</dbReference>
<dbReference type="SUPFAM" id="SSF56784">
    <property type="entry name" value="HAD-like"/>
    <property type="match status" value="1"/>
</dbReference>
<evidence type="ECO:0000256" key="3">
    <source>
        <dbReference type="ARBA" id="ARBA00022842"/>
    </source>
</evidence>
<reference evidence="4 5" key="1">
    <citation type="submission" date="2015-06" db="EMBL/GenBank/DDBJ databases">
        <title>Genome sequence of Pseudoalteromonas peptidolytica.</title>
        <authorList>
            <person name="Xie B.-B."/>
            <person name="Rong J.-C."/>
            <person name="Qin Q.-L."/>
            <person name="Zhang Y.-Z."/>
        </authorList>
    </citation>
    <scope>NUCLEOTIDE SEQUENCE [LARGE SCALE GENOMIC DNA]</scope>
    <source>
        <strain evidence="4 5">F12-50-A1</strain>
    </source>
</reference>
<dbReference type="NCBIfam" id="TIGR01509">
    <property type="entry name" value="HAD-SF-IA-v3"/>
    <property type="match status" value="1"/>
</dbReference>
<dbReference type="NCBIfam" id="TIGR01549">
    <property type="entry name" value="HAD-SF-IA-v1"/>
    <property type="match status" value="1"/>
</dbReference>
<dbReference type="Pfam" id="PF00702">
    <property type="entry name" value="Hydrolase"/>
    <property type="match status" value="1"/>
</dbReference>
<dbReference type="InterPro" id="IPR051400">
    <property type="entry name" value="HAD-like_hydrolase"/>
</dbReference>
<keyword evidence="3" id="KW-0460">Magnesium</keyword>
<evidence type="ECO:0000313" key="4">
    <source>
        <dbReference type="EMBL" id="MBE0347979.1"/>
    </source>
</evidence>
<dbReference type="Gene3D" id="1.20.120.1600">
    <property type="match status" value="1"/>
</dbReference>
<keyword evidence="2 4" id="KW-0378">Hydrolase</keyword>
<dbReference type="GO" id="GO:0016787">
    <property type="term" value="F:hydrolase activity"/>
    <property type="evidence" value="ECO:0007669"/>
    <property type="project" value="UniProtKB-KW"/>
</dbReference>
<dbReference type="GO" id="GO:0009231">
    <property type="term" value="P:riboflavin biosynthetic process"/>
    <property type="evidence" value="ECO:0007669"/>
    <property type="project" value="TreeGrafter"/>
</dbReference>
<dbReference type="Gene3D" id="3.40.50.1000">
    <property type="entry name" value="HAD superfamily/HAD-like"/>
    <property type="match status" value="1"/>
</dbReference>
<dbReference type="AlphaFoldDB" id="A0A8I0MXV1"/>
<sequence length="233" mass="26588">MRFNKPISTIRAISFDLDDTLYDNRPIIIAAVQAMTDHLNAIPKWRAKGETFWLQCRDQALKQDRTLAENATRWRQAALHLGFTILGYEHDAATDATQRAYQAFADARSNIVVSDSVIDLLTQLRRKFHIIAITNGNVEVEKFNLRNSFDLVLRAGIDGRAKPHPELYHLACQHFNITPEQLLHVGDSLDTDVQGAHRAGASSVWLRNNFTQYRYQGLANIEIDNIQMLKNMM</sequence>
<name>A0A8I0MXV1_9GAMM</name>
<comment type="caution">
    <text evidence="4">The sequence shown here is derived from an EMBL/GenBank/DDBJ whole genome shotgun (WGS) entry which is preliminary data.</text>
</comment>
<protein>
    <submittedName>
        <fullName evidence="4">Putative hydrolase of the HAD superfamily</fullName>
    </submittedName>
</protein>
<dbReference type="SFLD" id="SFLDS00003">
    <property type="entry name" value="Haloacid_Dehalogenase"/>
    <property type="match status" value="1"/>
</dbReference>
<dbReference type="RefSeq" id="WP_128731195.1">
    <property type="nucleotide sequence ID" value="NZ_AQHF01000029.1"/>
</dbReference>
<dbReference type="Proteomes" id="UP000660708">
    <property type="component" value="Unassembled WGS sequence"/>
</dbReference>
<dbReference type="SFLD" id="SFLDG01129">
    <property type="entry name" value="C1.5:_HAD__Beta-PGM__Phosphata"/>
    <property type="match status" value="1"/>
</dbReference>
<evidence type="ECO:0000256" key="2">
    <source>
        <dbReference type="ARBA" id="ARBA00022801"/>
    </source>
</evidence>
<keyword evidence="5" id="KW-1185">Reference proteome</keyword>
<dbReference type="PANTHER" id="PTHR46470">
    <property type="entry name" value="N-ACYLNEURAMINATE-9-PHOSPHATASE"/>
    <property type="match status" value="1"/>
</dbReference>
<dbReference type="InterPro" id="IPR006439">
    <property type="entry name" value="HAD-SF_hydro_IA"/>
</dbReference>
<dbReference type="PRINTS" id="PR00413">
    <property type="entry name" value="HADHALOGNASE"/>
</dbReference>
<evidence type="ECO:0000256" key="1">
    <source>
        <dbReference type="ARBA" id="ARBA00001946"/>
    </source>
</evidence>
<comment type="cofactor">
    <cofactor evidence="1">
        <name>Mg(2+)</name>
        <dbReference type="ChEBI" id="CHEBI:18420"/>
    </cofactor>
</comment>
<dbReference type="EMBL" id="AQHF01000029">
    <property type="protein sequence ID" value="MBE0347979.1"/>
    <property type="molecule type" value="Genomic_DNA"/>
</dbReference>
<accession>A0A8I0MXV1</accession>
<gene>
    <name evidence="4" type="ORF">PPEP_a4378</name>
</gene>
<dbReference type="PANTHER" id="PTHR46470:SF4">
    <property type="entry name" value="5-AMINO-6-(5-PHOSPHO-D-RIBITYLAMINO)URACIL PHOSPHATASE YIGB"/>
    <property type="match status" value="1"/>
</dbReference>